<protein>
    <submittedName>
        <fullName evidence="1">Uncharacterized protein</fullName>
    </submittedName>
</protein>
<dbReference type="RefSeq" id="WP_203016778.1">
    <property type="nucleotide sequence ID" value="NZ_CP032405.1"/>
</dbReference>
<name>A0ABX7EYY8_9HYPH</name>
<evidence type="ECO:0000313" key="1">
    <source>
        <dbReference type="EMBL" id="QRF53535.1"/>
    </source>
</evidence>
<evidence type="ECO:0000313" key="2">
    <source>
        <dbReference type="Proteomes" id="UP000596351"/>
    </source>
</evidence>
<reference evidence="1 2" key="1">
    <citation type="submission" date="2018-09" db="EMBL/GenBank/DDBJ databases">
        <title>Rhizobium sp. MAE2-X.</title>
        <authorList>
            <person name="Lee Y."/>
            <person name="Jeon C.O."/>
        </authorList>
    </citation>
    <scope>NUCLEOTIDE SEQUENCE [LARGE SCALE GENOMIC DNA]</scope>
    <source>
        <strain evidence="1 2">MAE2-X</strain>
    </source>
</reference>
<dbReference type="Proteomes" id="UP000596351">
    <property type="component" value="Chromosome"/>
</dbReference>
<sequence length="284" mass="31137">MKLSEQIETALDLFWHAAYEQGRDQRDHDDEDGTAQKAEEELRRAISDALAAASALTPLSHVAVTYTQAECDEMCEIAERDGYEKAVQEIDQLTGGDGEYRVSMLVGGGVDDERHTPDATSMIRRIVDRFETLNLLHDAEKTGRDQEWGDNAPAPVSNLVPCPCTLIEQDEDCPIGYPSLLCGICEGKGHTTQEQVTALACEMIKIASDIGEPEDPYAAWESVDLIKSQHGQLRRALKLAIDHIEHMAAHFSNLGTGYSFESLGEDMPSIKAALSTMEGATDGR</sequence>
<gene>
    <name evidence="1" type="ORF">D4A92_19820</name>
</gene>
<proteinExistence type="predicted"/>
<accession>A0ABX7EYY8</accession>
<dbReference type="EMBL" id="CP032405">
    <property type="protein sequence ID" value="QRF53535.1"/>
    <property type="molecule type" value="Genomic_DNA"/>
</dbReference>
<organism evidence="1 2">
    <name type="scientific">Rhizobium rosettiformans</name>
    <dbReference type="NCBI Taxonomy" id="1368430"/>
    <lineage>
        <taxon>Bacteria</taxon>
        <taxon>Pseudomonadati</taxon>
        <taxon>Pseudomonadota</taxon>
        <taxon>Alphaproteobacteria</taxon>
        <taxon>Hyphomicrobiales</taxon>
        <taxon>Rhizobiaceae</taxon>
        <taxon>Rhizobium/Agrobacterium group</taxon>
        <taxon>Rhizobium</taxon>
    </lineage>
</organism>
<keyword evidence="2" id="KW-1185">Reference proteome</keyword>